<evidence type="ECO:0000256" key="1">
    <source>
        <dbReference type="SAM" id="MobiDB-lite"/>
    </source>
</evidence>
<dbReference type="OrthoDB" id="5368934at2759"/>
<feature type="non-terminal residue" evidence="2">
    <location>
        <position position="1"/>
    </location>
</feature>
<sequence>CYLRDKHSSRALVHLLGCLRTYDAYRNFANCTSLLVGDDEHRLPVKSLRHVRREIIEYILPSKKCLSTTRLYIIGRWNFSFDHDKELEQALDEARTITFEEDEWNQGGDLVCDLIRNLPNLKELTWITTDFPFTEHVWDVLPTNLTKFVLDIGQPVKVHPADFGRQTYISRNAMQPLTRFTKLEELRLFNMRDSFQSIVWETIFRTSTDNKMMRLLDLQMAAEPMVREKHHWVEASCVDGSRGVNNSATYGSDAYKGQDGRGTLYHHYGYGEYLDYMTIRKARQASGPDKTRAVPLLCLKLDGFVVDHHPFVGDSSAAIPELSSLNLLVCGSKCIDAGFRAPRSTSPSKAWDHMVENATTHCVVDWPTWTGIFDADGRQLDSKGKLVDPDQKENGQHQPTIATASVVKDLTGPFKQLAITTRPNLSERQMSNAREDRNEASRLHERVSDRDLRHRTATPDPDLLFPATPLSRVSNASIRGSPIPTSGSTYFSMMPSSTGLRGSFPFNDMGANEAMKAKDSSLDNISSASTFGDSEDPQPSAADSTVPDTSDKEMEDDGDWEHVNRDEFLCEKGLANL</sequence>
<dbReference type="EMBL" id="ML977339">
    <property type="protein sequence ID" value="KAF2110016.1"/>
    <property type="molecule type" value="Genomic_DNA"/>
</dbReference>
<protein>
    <submittedName>
        <fullName evidence="2">Uncharacterized protein</fullName>
    </submittedName>
</protein>
<evidence type="ECO:0000313" key="3">
    <source>
        <dbReference type="Proteomes" id="UP000799770"/>
    </source>
</evidence>
<dbReference type="AlphaFoldDB" id="A0A6A5YSG7"/>
<feature type="compositionally biased region" description="Polar residues" evidence="1">
    <location>
        <begin position="522"/>
        <end position="532"/>
    </location>
</feature>
<name>A0A6A5YSG7_9PLEO</name>
<organism evidence="2 3">
    <name type="scientific">Lophiotrema nucula</name>
    <dbReference type="NCBI Taxonomy" id="690887"/>
    <lineage>
        <taxon>Eukaryota</taxon>
        <taxon>Fungi</taxon>
        <taxon>Dikarya</taxon>
        <taxon>Ascomycota</taxon>
        <taxon>Pezizomycotina</taxon>
        <taxon>Dothideomycetes</taxon>
        <taxon>Pleosporomycetidae</taxon>
        <taxon>Pleosporales</taxon>
        <taxon>Lophiotremataceae</taxon>
        <taxon>Lophiotrema</taxon>
    </lineage>
</organism>
<reference evidence="2" key="1">
    <citation type="journal article" date="2020" name="Stud. Mycol.">
        <title>101 Dothideomycetes genomes: a test case for predicting lifestyles and emergence of pathogens.</title>
        <authorList>
            <person name="Haridas S."/>
            <person name="Albert R."/>
            <person name="Binder M."/>
            <person name="Bloem J."/>
            <person name="Labutti K."/>
            <person name="Salamov A."/>
            <person name="Andreopoulos B."/>
            <person name="Baker S."/>
            <person name="Barry K."/>
            <person name="Bills G."/>
            <person name="Bluhm B."/>
            <person name="Cannon C."/>
            <person name="Castanera R."/>
            <person name="Culley D."/>
            <person name="Daum C."/>
            <person name="Ezra D."/>
            <person name="Gonzalez J."/>
            <person name="Henrissat B."/>
            <person name="Kuo A."/>
            <person name="Liang C."/>
            <person name="Lipzen A."/>
            <person name="Lutzoni F."/>
            <person name="Magnuson J."/>
            <person name="Mondo S."/>
            <person name="Nolan M."/>
            <person name="Ohm R."/>
            <person name="Pangilinan J."/>
            <person name="Park H.-J."/>
            <person name="Ramirez L."/>
            <person name="Alfaro M."/>
            <person name="Sun H."/>
            <person name="Tritt A."/>
            <person name="Yoshinaga Y."/>
            <person name="Zwiers L.-H."/>
            <person name="Turgeon B."/>
            <person name="Goodwin S."/>
            <person name="Spatafora J."/>
            <person name="Crous P."/>
            <person name="Grigoriev I."/>
        </authorList>
    </citation>
    <scope>NUCLEOTIDE SEQUENCE</scope>
    <source>
        <strain evidence="2">CBS 627.86</strain>
    </source>
</reference>
<evidence type="ECO:0000313" key="2">
    <source>
        <dbReference type="EMBL" id="KAF2110016.1"/>
    </source>
</evidence>
<dbReference type="Proteomes" id="UP000799770">
    <property type="component" value="Unassembled WGS sequence"/>
</dbReference>
<accession>A0A6A5YSG7</accession>
<keyword evidence="3" id="KW-1185">Reference proteome</keyword>
<feature type="compositionally biased region" description="Basic and acidic residues" evidence="1">
    <location>
        <begin position="433"/>
        <end position="449"/>
    </location>
</feature>
<feature type="region of interest" description="Disordered" evidence="1">
    <location>
        <begin position="517"/>
        <end position="565"/>
    </location>
</feature>
<feature type="region of interest" description="Disordered" evidence="1">
    <location>
        <begin position="425"/>
        <end position="449"/>
    </location>
</feature>
<proteinExistence type="predicted"/>
<gene>
    <name evidence="2" type="ORF">BDV96DRAFT_218792</name>
</gene>